<feature type="transmembrane region" description="Helical" evidence="1">
    <location>
        <begin position="684"/>
        <end position="705"/>
    </location>
</feature>
<dbReference type="RefSeq" id="WP_132777811.1">
    <property type="nucleotide sequence ID" value="NZ_SMBZ01000022.1"/>
</dbReference>
<name>A0A4R3VY89_9SPHI</name>
<gene>
    <name evidence="2" type="ORF">EDC17_102233</name>
</gene>
<dbReference type="EMBL" id="SMBZ01000022">
    <property type="protein sequence ID" value="TCV12864.1"/>
    <property type="molecule type" value="Genomic_DNA"/>
</dbReference>
<feature type="transmembrane region" description="Helical" evidence="1">
    <location>
        <begin position="184"/>
        <end position="201"/>
    </location>
</feature>
<feature type="transmembrane region" description="Helical" evidence="1">
    <location>
        <begin position="207"/>
        <end position="228"/>
    </location>
</feature>
<reference evidence="2 3" key="1">
    <citation type="submission" date="2019-03" db="EMBL/GenBank/DDBJ databases">
        <title>Genomic Encyclopedia of Type Strains, Phase IV (KMG-IV): sequencing the most valuable type-strain genomes for metagenomic binning, comparative biology and taxonomic classification.</title>
        <authorList>
            <person name="Goeker M."/>
        </authorList>
    </citation>
    <scope>NUCLEOTIDE SEQUENCE [LARGE SCALE GENOMIC DNA]</scope>
    <source>
        <strain evidence="2 3">DSM 22362</strain>
    </source>
</reference>
<feature type="transmembrane region" description="Helical" evidence="1">
    <location>
        <begin position="717"/>
        <end position="738"/>
    </location>
</feature>
<keyword evidence="3" id="KW-1185">Reference proteome</keyword>
<comment type="caution">
    <text evidence="2">The sequence shown here is derived from an EMBL/GenBank/DDBJ whole genome shotgun (WGS) entry which is preliminary data.</text>
</comment>
<sequence>MEAILFLLIICLLLYIISNQKKEIGQLRDGLKHTFDELISIKKLIESLNSNVSPKAPENIINEPAPSPQVIIKEEEIEASPYVKEEEILAPVTEVREELVEEVVWNTPIPPPIPEYQPAISRKKVIAEPRMSWYEKFKENNPDSEKFIGENLINKIGIIILVLGISFFLRYAIAKEWINEPARVGIGILTGGLILIIAHRLRLKFKAFSSVLVAGAIAVFYFTIAIAFQDYQLFSQTTAFAIMTVITLFSVFVSIAYDRQELGVLATIAGFAVPFMVSTGDGNYHVLLTYLLILNSGMLIISYYKRWFIVNFTALIATIIVVFGWYSTLENPNTNILNNALIYCGFSYFIFSIAFIINNVVHKNKFSNYEIGALLSSTALYFAIGCHIIHRINPDYMGLFSITLGFINILFAYTIYKKYRFDKNIIYALIGLALTLATVTLPIQFEGNYITIFWACEAVLLFWLSQKSNMKGFTLAGIIVQILAFISLIMDIQYYAADQVPYVFMFNLNFITGLIFIGSLLSTHWLFSRHDFSFRYFELDFKKKSYRILVFNLALILGYALPLLEVHYKSNAYFTNAGTNMFFKYLYHMLYTSALLYILHKKNNIQRWGNILIAFNMLVYILLGYRLPIYEKEETFYGLMNFPYAFNFHYLSLTLLLYQVWLYVRQHIFEAVPSLTIKSFAPWFVAFFITYMLSVETTTLFLFQTANWPEFYMQKKFVIKVIFPVLWGVISFALLIFGIKKQIKAIRIIALALLSITILKLFTYDIRDVSETGKIIAFILLGVLILIISFVYQKIKKLVVENDKKPL</sequence>
<dbReference type="PANTHER" id="PTHR38434:SF1">
    <property type="entry name" value="BLL2549 PROTEIN"/>
    <property type="match status" value="1"/>
</dbReference>
<keyword evidence="1" id="KW-0472">Membrane</keyword>
<proteinExistence type="predicted"/>
<dbReference type="InterPro" id="IPR019286">
    <property type="entry name" value="DUF2339_TM"/>
</dbReference>
<accession>A0A4R3VY89</accession>
<evidence type="ECO:0000256" key="1">
    <source>
        <dbReference type="SAM" id="Phobius"/>
    </source>
</evidence>
<feature type="transmembrane region" description="Helical" evidence="1">
    <location>
        <begin position="425"/>
        <end position="443"/>
    </location>
</feature>
<feature type="transmembrane region" description="Helical" evidence="1">
    <location>
        <begin position="472"/>
        <end position="496"/>
    </location>
</feature>
<feature type="transmembrane region" description="Helical" evidence="1">
    <location>
        <begin position="745"/>
        <end position="763"/>
    </location>
</feature>
<dbReference type="AlphaFoldDB" id="A0A4R3VY89"/>
<keyword evidence="1" id="KW-1133">Transmembrane helix</keyword>
<feature type="transmembrane region" description="Helical" evidence="1">
    <location>
        <begin position="548"/>
        <end position="568"/>
    </location>
</feature>
<feature type="transmembrane region" description="Helical" evidence="1">
    <location>
        <begin position="340"/>
        <end position="361"/>
    </location>
</feature>
<evidence type="ECO:0000313" key="2">
    <source>
        <dbReference type="EMBL" id="TCV12864.1"/>
    </source>
</evidence>
<feature type="transmembrane region" description="Helical" evidence="1">
    <location>
        <begin position="449"/>
        <end position="465"/>
    </location>
</feature>
<feature type="transmembrane region" description="Helical" evidence="1">
    <location>
        <begin position="642"/>
        <end position="664"/>
    </location>
</feature>
<feature type="transmembrane region" description="Helical" evidence="1">
    <location>
        <begin position="308"/>
        <end position="328"/>
    </location>
</feature>
<feature type="transmembrane region" description="Helical" evidence="1">
    <location>
        <begin position="502"/>
        <end position="527"/>
    </location>
</feature>
<protein>
    <submittedName>
        <fullName evidence="2">Putative membrane protein DUF2339</fullName>
    </submittedName>
</protein>
<feature type="transmembrane region" description="Helical" evidence="1">
    <location>
        <begin position="580"/>
        <end position="599"/>
    </location>
</feature>
<feature type="transmembrane region" description="Helical" evidence="1">
    <location>
        <begin position="152"/>
        <end position="172"/>
    </location>
</feature>
<dbReference type="PANTHER" id="PTHR38434">
    <property type="entry name" value="BLL2549 PROTEIN"/>
    <property type="match status" value="1"/>
</dbReference>
<evidence type="ECO:0000313" key="3">
    <source>
        <dbReference type="Proteomes" id="UP000295197"/>
    </source>
</evidence>
<feature type="transmembrane region" description="Helical" evidence="1">
    <location>
        <begin position="611"/>
        <end position="630"/>
    </location>
</feature>
<dbReference type="OrthoDB" id="666059at2"/>
<feature type="transmembrane region" description="Helical" evidence="1">
    <location>
        <begin position="396"/>
        <end position="416"/>
    </location>
</feature>
<organism evidence="2 3">
    <name type="scientific">Sphingobacterium alimentarium</name>
    <dbReference type="NCBI Taxonomy" id="797292"/>
    <lineage>
        <taxon>Bacteria</taxon>
        <taxon>Pseudomonadati</taxon>
        <taxon>Bacteroidota</taxon>
        <taxon>Sphingobacteriia</taxon>
        <taxon>Sphingobacteriales</taxon>
        <taxon>Sphingobacteriaceae</taxon>
        <taxon>Sphingobacterium</taxon>
    </lineage>
</organism>
<feature type="transmembrane region" description="Helical" evidence="1">
    <location>
        <begin position="240"/>
        <end position="257"/>
    </location>
</feature>
<feature type="transmembrane region" description="Helical" evidence="1">
    <location>
        <begin position="373"/>
        <end position="390"/>
    </location>
</feature>
<dbReference type="Proteomes" id="UP000295197">
    <property type="component" value="Unassembled WGS sequence"/>
</dbReference>
<feature type="transmembrane region" description="Helical" evidence="1">
    <location>
        <begin position="775"/>
        <end position="792"/>
    </location>
</feature>
<keyword evidence="1" id="KW-0812">Transmembrane</keyword>
<dbReference type="Pfam" id="PF10101">
    <property type="entry name" value="DUF2339"/>
    <property type="match status" value="1"/>
</dbReference>
<feature type="transmembrane region" description="Helical" evidence="1">
    <location>
        <begin position="284"/>
        <end position="301"/>
    </location>
</feature>